<dbReference type="Pfam" id="PF02378">
    <property type="entry name" value="PTS_EIIC"/>
    <property type="match status" value="1"/>
</dbReference>
<dbReference type="EMBL" id="UATL01000005">
    <property type="protein sequence ID" value="SPY44537.1"/>
    <property type="molecule type" value="Genomic_DNA"/>
</dbReference>
<keyword evidence="4" id="KW-0762">Sugar transport</keyword>
<sequence>MTLSQLLSNLSSNKYLVAVSNVFLMALPISLISTFCDLTAIFSQKMGWDTLSITTGYVGQMIAQMFPILINIYLSSYLASIKRIPKSVAIATSLVVFFLVSQQWNLISVAVPLPNSFALALLSAYLSCHLIFKAQNLPIFRVDPFTSAIDNSGHIISICAVSIIVMVGVSTGIHCLIESIDFHFSILPELNPLSFTDGLLYEFLRGVFWSFGINGHNVLHMYKTELYSLTTANIADWQNFGVDLNIVSTNFYDFFTGIGGSGNTLSLVLCILLFARSRNYRTLAKTVLILSLFNINEPILFGIPVIFNPIMIIPFLLVPMVSFVVAYGAIAIGLVPPLSTVQSWIMPPLVSGYLGTGAISGALLQLIIIIIGIGLYYPFFKFMDKRSLGVDVTSIFNNRFFTSDEIEAKSKLTSFIPSLHKNLQAQREVEKLQQEGEFILYFQPQVDIHSKKVVAMETLLRYRDSDGNIRPPTFLSSFTQLGLMPELDFWVIERSVQMMTPLAEKNPDFKLSINVSPTTVLTKDFVFNFAKIVNKSSLDFHQLEVEITEELLVQDENKTSEIIKELQLLGVSVALDDFGTGYSSLAYLSRFEFNKIKIDRSLVLNLNSIKGQELFSVVVQLGKVANAKIIVEGVETDDELHFISLLGVRYVQGFYYYKPMPLEEIVAQKLIEA</sequence>
<keyword evidence="2" id="KW-0813">Transport</keyword>
<evidence type="ECO:0000256" key="2">
    <source>
        <dbReference type="ARBA" id="ARBA00022448"/>
    </source>
</evidence>
<dbReference type="InterPro" id="IPR004501">
    <property type="entry name" value="PTS_EIIC_3"/>
</dbReference>
<dbReference type="AlphaFoldDB" id="A0A2T3QN96"/>
<dbReference type="OrthoDB" id="6198205at2"/>
<evidence type="ECO:0000256" key="5">
    <source>
        <dbReference type="ARBA" id="ARBA00022692"/>
    </source>
</evidence>
<dbReference type="GO" id="GO:0009401">
    <property type="term" value="P:phosphoenolpyruvate-dependent sugar phosphotransferase system"/>
    <property type="evidence" value="ECO:0007669"/>
    <property type="project" value="InterPro"/>
</dbReference>
<dbReference type="SUPFAM" id="SSF141868">
    <property type="entry name" value="EAL domain-like"/>
    <property type="match status" value="1"/>
</dbReference>
<dbReference type="PANTHER" id="PTHR33121:SF70">
    <property type="entry name" value="SIGNALING PROTEIN YKOW"/>
    <property type="match status" value="1"/>
</dbReference>
<dbReference type="InterPro" id="IPR001633">
    <property type="entry name" value="EAL_dom"/>
</dbReference>
<evidence type="ECO:0000256" key="7">
    <source>
        <dbReference type="ARBA" id="ARBA00023136"/>
    </source>
</evidence>
<dbReference type="GO" id="GO:0071111">
    <property type="term" value="F:cyclic-guanylate-specific phosphodiesterase activity"/>
    <property type="evidence" value="ECO:0007669"/>
    <property type="project" value="InterPro"/>
</dbReference>
<dbReference type="Proteomes" id="UP000251647">
    <property type="component" value="Unassembled WGS sequence"/>
</dbReference>
<dbReference type="SMART" id="SM00052">
    <property type="entry name" value="EAL"/>
    <property type="match status" value="1"/>
</dbReference>
<keyword evidence="6" id="KW-1133">Transmembrane helix</keyword>
<gene>
    <name evidence="8" type="primary">gmuC</name>
    <name evidence="8" type="ORF">NCTC11647_03485</name>
</gene>
<keyword evidence="5" id="KW-0812">Transmembrane</keyword>
<evidence type="ECO:0000256" key="4">
    <source>
        <dbReference type="ARBA" id="ARBA00022597"/>
    </source>
</evidence>
<organism evidence="8 9">
    <name type="scientific">Photobacterium damselae</name>
    <dbReference type="NCBI Taxonomy" id="38293"/>
    <lineage>
        <taxon>Bacteria</taxon>
        <taxon>Pseudomonadati</taxon>
        <taxon>Pseudomonadota</taxon>
        <taxon>Gammaproteobacteria</taxon>
        <taxon>Vibrionales</taxon>
        <taxon>Vibrionaceae</taxon>
        <taxon>Photobacterium</taxon>
    </lineage>
</organism>
<dbReference type="InterPro" id="IPR050706">
    <property type="entry name" value="Cyclic-di-GMP_PDE-like"/>
</dbReference>
<dbReference type="Pfam" id="PF00563">
    <property type="entry name" value="EAL"/>
    <property type="match status" value="1"/>
</dbReference>
<dbReference type="RefSeq" id="WP_005304386.1">
    <property type="nucleotide sequence ID" value="NZ_PYOG01000003.1"/>
</dbReference>
<evidence type="ECO:0000313" key="8">
    <source>
        <dbReference type="EMBL" id="SPY44537.1"/>
    </source>
</evidence>
<dbReference type="Gene3D" id="3.20.20.450">
    <property type="entry name" value="EAL domain"/>
    <property type="match status" value="1"/>
</dbReference>
<dbReference type="GO" id="GO:0005886">
    <property type="term" value="C:plasma membrane"/>
    <property type="evidence" value="ECO:0007669"/>
    <property type="project" value="UniProtKB-SubCell"/>
</dbReference>
<reference evidence="8 9" key="1">
    <citation type="submission" date="2018-06" db="EMBL/GenBank/DDBJ databases">
        <authorList>
            <consortium name="Pathogen Informatics"/>
            <person name="Doyle S."/>
        </authorList>
    </citation>
    <scope>NUCLEOTIDE SEQUENCE [LARGE SCALE GENOMIC DNA]</scope>
    <source>
        <strain evidence="8 9">NCTC11647</strain>
    </source>
</reference>
<dbReference type="PROSITE" id="PS51105">
    <property type="entry name" value="PTS_EIIC_TYPE_3"/>
    <property type="match status" value="1"/>
</dbReference>
<dbReference type="PROSITE" id="PS50883">
    <property type="entry name" value="EAL"/>
    <property type="match status" value="1"/>
</dbReference>
<evidence type="ECO:0000313" key="9">
    <source>
        <dbReference type="Proteomes" id="UP000251647"/>
    </source>
</evidence>
<protein>
    <submittedName>
        <fullName evidence="8">PTS system oligo-beta-mannoside-specific EIIC component</fullName>
    </submittedName>
</protein>
<accession>A0A2T3QN96</accession>
<evidence type="ECO:0000256" key="3">
    <source>
        <dbReference type="ARBA" id="ARBA00022475"/>
    </source>
</evidence>
<keyword evidence="3" id="KW-1003">Cell membrane</keyword>
<dbReference type="GO" id="GO:0008982">
    <property type="term" value="F:protein-N(PI)-phosphohistidine-sugar phosphotransferase activity"/>
    <property type="evidence" value="ECO:0007669"/>
    <property type="project" value="InterPro"/>
</dbReference>
<proteinExistence type="predicted"/>
<evidence type="ECO:0000256" key="1">
    <source>
        <dbReference type="ARBA" id="ARBA00004651"/>
    </source>
</evidence>
<comment type="subcellular location">
    <subcellularLocation>
        <location evidence="1">Cell membrane</location>
        <topology evidence="1">Multi-pass membrane protein</topology>
    </subcellularLocation>
</comment>
<keyword evidence="7" id="KW-0472">Membrane</keyword>
<name>A0A2T3QN96_PHODM</name>
<dbReference type="InterPro" id="IPR003352">
    <property type="entry name" value="PTS_EIIC"/>
</dbReference>
<dbReference type="InterPro" id="IPR035919">
    <property type="entry name" value="EAL_sf"/>
</dbReference>
<dbReference type="CDD" id="cd01948">
    <property type="entry name" value="EAL"/>
    <property type="match status" value="1"/>
</dbReference>
<dbReference type="PANTHER" id="PTHR33121">
    <property type="entry name" value="CYCLIC DI-GMP PHOSPHODIESTERASE PDEF"/>
    <property type="match status" value="1"/>
</dbReference>
<evidence type="ECO:0000256" key="6">
    <source>
        <dbReference type="ARBA" id="ARBA00022989"/>
    </source>
</evidence>